<dbReference type="AlphaFoldDB" id="A0A9X1YQY4"/>
<accession>A0A9X1YQY4</accession>
<evidence type="ECO:0000313" key="3">
    <source>
        <dbReference type="Proteomes" id="UP001139353"/>
    </source>
</evidence>
<keyword evidence="3" id="KW-1185">Reference proteome</keyword>
<dbReference type="SUPFAM" id="SSF159594">
    <property type="entry name" value="XCC0632-like"/>
    <property type="match status" value="1"/>
</dbReference>
<evidence type="ECO:0000256" key="1">
    <source>
        <dbReference type="SAM" id="SignalP"/>
    </source>
</evidence>
<evidence type="ECO:0008006" key="4">
    <source>
        <dbReference type="Google" id="ProtNLM"/>
    </source>
</evidence>
<dbReference type="RefSeq" id="WP_275685742.1">
    <property type="nucleotide sequence ID" value="NZ_JAJLJH010000018.1"/>
</dbReference>
<keyword evidence="1" id="KW-0732">Signal</keyword>
<organism evidence="2 3">
    <name type="scientific">Scleromatobacter humisilvae</name>
    <dbReference type="NCBI Taxonomy" id="2897159"/>
    <lineage>
        <taxon>Bacteria</taxon>
        <taxon>Pseudomonadati</taxon>
        <taxon>Pseudomonadota</taxon>
        <taxon>Betaproteobacteria</taxon>
        <taxon>Burkholderiales</taxon>
        <taxon>Sphaerotilaceae</taxon>
        <taxon>Scleromatobacter</taxon>
    </lineage>
</organism>
<sequence length="180" mass="18468">MNFQSVTRSLSIIALCASAAVIAGCATASKPEAMVPTTAIAGTQHHATTSVVVAGGSDTSAMGKSQISNEAFQQAIVQAIEKNKTFTSVVKAPGGDYALAVNVIAMDQPSFGLSFTVKMEAAWSLKKADGTVMLQESIKSEGTAGMGDAFAGVERLRIANEAAARANIAAALEKIGKLNF</sequence>
<dbReference type="Proteomes" id="UP001139353">
    <property type="component" value="Unassembled WGS sequence"/>
</dbReference>
<protein>
    <recommendedName>
        <fullName evidence="4">Lipoprotein</fullName>
    </recommendedName>
</protein>
<evidence type="ECO:0000313" key="2">
    <source>
        <dbReference type="EMBL" id="MCK9689692.1"/>
    </source>
</evidence>
<name>A0A9X1YQY4_9BURK</name>
<feature type="signal peptide" evidence="1">
    <location>
        <begin position="1"/>
        <end position="19"/>
    </location>
</feature>
<proteinExistence type="predicted"/>
<gene>
    <name evidence="2" type="ORF">LPC04_28565</name>
</gene>
<dbReference type="EMBL" id="JAJLJH010000018">
    <property type="protein sequence ID" value="MCK9689692.1"/>
    <property type="molecule type" value="Genomic_DNA"/>
</dbReference>
<reference evidence="2" key="1">
    <citation type="submission" date="2021-11" db="EMBL/GenBank/DDBJ databases">
        <title>BS-T2-15 a new species belonging to the Comamonadaceae family isolated from the soil of a French oak forest.</title>
        <authorList>
            <person name="Mieszkin S."/>
            <person name="Alain K."/>
        </authorList>
    </citation>
    <scope>NUCLEOTIDE SEQUENCE</scope>
    <source>
        <strain evidence="2">BS-T2-15</strain>
    </source>
</reference>
<comment type="caution">
    <text evidence="2">The sequence shown here is derived from an EMBL/GenBank/DDBJ whole genome shotgun (WGS) entry which is preliminary data.</text>
</comment>
<feature type="chain" id="PRO_5040867651" description="Lipoprotein" evidence="1">
    <location>
        <begin position="20"/>
        <end position="180"/>
    </location>
</feature>